<evidence type="ECO:0000259" key="4">
    <source>
        <dbReference type="PROSITE" id="PS50102"/>
    </source>
</evidence>
<evidence type="ECO:0000313" key="5">
    <source>
        <dbReference type="EMBL" id="JAC85174.1"/>
    </source>
</evidence>
<organism evidence="5">
    <name type="scientific">Clytia hemisphaerica</name>
    <dbReference type="NCBI Taxonomy" id="252671"/>
    <lineage>
        <taxon>Eukaryota</taxon>
        <taxon>Metazoa</taxon>
        <taxon>Cnidaria</taxon>
        <taxon>Hydrozoa</taxon>
        <taxon>Hydroidolina</taxon>
        <taxon>Leptothecata</taxon>
        <taxon>Obeliida</taxon>
        <taxon>Clytiidae</taxon>
        <taxon>Clytia</taxon>
    </lineage>
</organism>
<keyword evidence="2 3" id="KW-0694">RNA-binding</keyword>
<dbReference type="InterPro" id="IPR035979">
    <property type="entry name" value="RBD_domain_sf"/>
</dbReference>
<proteinExistence type="evidence at transcript level"/>
<protein>
    <submittedName>
        <fullName evidence="5">Heterogeneous nuclear ribonucleoprotein</fullName>
    </submittedName>
</protein>
<accession>A0A069DV40</accession>
<dbReference type="EMBL" id="GBGP01000009">
    <property type="protein sequence ID" value="JAC85174.1"/>
    <property type="molecule type" value="mRNA"/>
</dbReference>
<name>A0A069DV40_9CNID</name>
<dbReference type="InterPro" id="IPR000504">
    <property type="entry name" value="RRM_dom"/>
</dbReference>
<dbReference type="PANTHER" id="PTHR13976">
    <property type="entry name" value="HETEROGENEOUS NUCLEAR RIBONUCLEOPROTEIN-RELATED"/>
    <property type="match status" value="1"/>
</dbReference>
<keyword evidence="5" id="KW-0687">Ribonucleoprotein</keyword>
<dbReference type="GO" id="GO:1990904">
    <property type="term" value="C:ribonucleoprotein complex"/>
    <property type="evidence" value="ECO:0007669"/>
    <property type="project" value="UniProtKB-KW"/>
</dbReference>
<evidence type="ECO:0000256" key="3">
    <source>
        <dbReference type="PROSITE-ProRule" id="PRU00176"/>
    </source>
</evidence>
<keyword evidence="1" id="KW-0677">Repeat</keyword>
<dbReference type="GO" id="GO:0003723">
    <property type="term" value="F:RNA binding"/>
    <property type="evidence" value="ECO:0007669"/>
    <property type="project" value="UniProtKB-UniRule"/>
</dbReference>
<reference evidence="5" key="1">
    <citation type="journal article" date="2014" name="PLoS Genet.">
        <title>Differential Responses to Wnt and PCP Disruption Predict Expression and Developmental Function of Conserved and Novel Genes in a Cnidarian.</title>
        <authorList>
            <person name="Lapebie P."/>
            <person name="Ruggiero A."/>
            <person name="Barreau C."/>
            <person name="Chevalier S."/>
            <person name="Chang P."/>
            <person name="Dru P."/>
            <person name="Houliston E."/>
            <person name="Momose T."/>
        </authorList>
    </citation>
    <scope>NUCLEOTIDE SEQUENCE</scope>
</reference>
<dbReference type="InterPro" id="IPR012677">
    <property type="entry name" value="Nucleotide-bd_a/b_plait_sf"/>
</dbReference>
<sequence>MSFASSYNDTKSFSSLDLLYAVYRARGRGGMNLGPGGISANFNTDNSTYQINANNTRNHNMGRNGRKGAMNMNGGRRMGVNRMTVANSKTGHSVHMRGLPFESTAADVIRFFAPLQPVDIRLLYESNTGRPKGECDVDFTTHHDAEEAMKKDKQNMGHRYIELFLKSTIHGNGKWNNNNNIIGKSSPPLLLSHNNNNRSSIIQQPNLNNIYAGGFNITKQQQTTNQNRFNTNSLPPIGCNFNNNTPSSLGFVRKPLPPPSSVDPFGANRVTRDDLNFKDTSRGLDLLSRTIHNGSQTIQNGCKSNGVQSFYSNAII</sequence>
<dbReference type="SMART" id="SM00360">
    <property type="entry name" value="RRM"/>
    <property type="match status" value="1"/>
</dbReference>
<dbReference type="SUPFAM" id="SSF54928">
    <property type="entry name" value="RNA-binding domain, RBD"/>
    <property type="match status" value="1"/>
</dbReference>
<dbReference type="PROSITE" id="PS50102">
    <property type="entry name" value="RRM"/>
    <property type="match status" value="1"/>
</dbReference>
<dbReference type="AlphaFoldDB" id="A0A069DV40"/>
<evidence type="ECO:0000256" key="1">
    <source>
        <dbReference type="ARBA" id="ARBA00022737"/>
    </source>
</evidence>
<dbReference type="InterPro" id="IPR050666">
    <property type="entry name" value="ESRP"/>
</dbReference>
<dbReference type="Pfam" id="PF00076">
    <property type="entry name" value="RRM_1"/>
    <property type="match status" value="1"/>
</dbReference>
<dbReference type="Gene3D" id="3.30.70.330">
    <property type="match status" value="1"/>
</dbReference>
<feature type="domain" description="RRM" evidence="4">
    <location>
        <begin position="92"/>
        <end position="168"/>
    </location>
</feature>
<evidence type="ECO:0000256" key="2">
    <source>
        <dbReference type="ARBA" id="ARBA00022884"/>
    </source>
</evidence>